<dbReference type="Pfam" id="PF08448">
    <property type="entry name" value="PAS_4"/>
    <property type="match status" value="1"/>
</dbReference>
<dbReference type="PANTHER" id="PTHR43547">
    <property type="entry name" value="TWO-COMPONENT HISTIDINE KINASE"/>
    <property type="match status" value="1"/>
</dbReference>
<reference evidence="10" key="1">
    <citation type="submission" date="2019-08" db="EMBL/GenBank/DDBJ databases">
        <title>Limnoglobus roseus gen. nov., sp. nov., a novel freshwater planctomycete with a giant genome from the family Gemmataceae.</title>
        <authorList>
            <person name="Kulichevskaya I.S."/>
            <person name="Naumoff D.G."/>
            <person name="Miroshnikov K."/>
            <person name="Ivanova A."/>
            <person name="Philippov D.A."/>
            <person name="Hakobyan A."/>
            <person name="Rijpstra I.C."/>
            <person name="Sinninghe Damste J.S."/>
            <person name="Liesack W."/>
            <person name="Dedysh S.N."/>
        </authorList>
    </citation>
    <scope>NUCLEOTIDE SEQUENCE [LARGE SCALE GENOMIC DNA]</scope>
    <source>
        <strain evidence="10">PX52</strain>
    </source>
</reference>
<evidence type="ECO:0000256" key="2">
    <source>
        <dbReference type="ARBA" id="ARBA00012438"/>
    </source>
</evidence>
<dbReference type="PROSITE" id="PS50110">
    <property type="entry name" value="RESPONSE_REGULATORY"/>
    <property type="match status" value="1"/>
</dbReference>
<dbReference type="RefSeq" id="WP_149114880.1">
    <property type="nucleotide sequence ID" value="NZ_CP042425.1"/>
</dbReference>
<dbReference type="FunFam" id="3.30.565.10:FF:000006">
    <property type="entry name" value="Sensor histidine kinase WalK"/>
    <property type="match status" value="1"/>
</dbReference>
<dbReference type="SMART" id="SM00387">
    <property type="entry name" value="HATPase_c"/>
    <property type="match status" value="1"/>
</dbReference>
<dbReference type="Pfam" id="PF02518">
    <property type="entry name" value="HATPase_c"/>
    <property type="match status" value="1"/>
</dbReference>
<dbReference type="OrthoDB" id="9809348at2"/>
<dbReference type="CDD" id="cd00082">
    <property type="entry name" value="HisKA"/>
    <property type="match status" value="1"/>
</dbReference>
<dbReference type="InterPro" id="IPR003594">
    <property type="entry name" value="HATPase_dom"/>
</dbReference>
<dbReference type="KEGG" id="lrs:PX52LOC_07709"/>
<dbReference type="InterPro" id="IPR036097">
    <property type="entry name" value="HisK_dim/P_sf"/>
</dbReference>
<dbReference type="SUPFAM" id="SSF55785">
    <property type="entry name" value="PYP-like sensor domain (PAS domain)"/>
    <property type="match status" value="1"/>
</dbReference>
<dbReference type="Gene3D" id="3.30.450.20">
    <property type="entry name" value="PAS domain"/>
    <property type="match status" value="1"/>
</dbReference>
<dbReference type="InterPro" id="IPR035965">
    <property type="entry name" value="PAS-like_dom_sf"/>
</dbReference>
<feature type="domain" description="Response regulatory" evidence="8">
    <location>
        <begin position="396"/>
        <end position="512"/>
    </location>
</feature>
<dbReference type="InterPro" id="IPR001789">
    <property type="entry name" value="Sig_transdc_resp-reg_receiver"/>
</dbReference>
<dbReference type="Gene3D" id="3.30.565.10">
    <property type="entry name" value="Histidine kinase-like ATPase, C-terminal domain"/>
    <property type="match status" value="1"/>
</dbReference>
<dbReference type="InterPro" id="IPR004358">
    <property type="entry name" value="Sig_transdc_His_kin-like_C"/>
</dbReference>
<keyword evidence="5" id="KW-0418">Kinase</keyword>
<gene>
    <name evidence="9" type="ORF">PX52LOC_07709</name>
</gene>
<dbReference type="EC" id="2.7.13.3" evidence="2"/>
<keyword evidence="10" id="KW-1185">Reference proteome</keyword>
<dbReference type="InterPro" id="IPR036890">
    <property type="entry name" value="HATPase_C_sf"/>
</dbReference>
<dbReference type="SMART" id="SM00448">
    <property type="entry name" value="REC"/>
    <property type="match status" value="1"/>
</dbReference>
<dbReference type="InterPro" id="IPR013656">
    <property type="entry name" value="PAS_4"/>
</dbReference>
<dbReference type="CDD" id="cd17580">
    <property type="entry name" value="REC_2_DhkD-like"/>
    <property type="match status" value="1"/>
</dbReference>
<keyword evidence="4" id="KW-0808">Transferase</keyword>
<dbReference type="GO" id="GO:0000155">
    <property type="term" value="F:phosphorelay sensor kinase activity"/>
    <property type="evidence" value="ECO:0007669"/>
    <property type="project" value="InterPro"/>
</dbReference>
<protein>
    <recommendedName>
        <fullName evidence="2">histidine kinase</fullName>
        <ecNumber evidence="2">2.7.13.3</ecNumber>
    </recommendedName>
</protein>
<evidence type="ECO:0000256" key="4">
    <source>
        <dbReference type="ARBA" id="ARBA00022679"/>
    </source>
</evidence>
<dbReference type="PANTHER" id="PTHR43547:SF2">
    <property type="entry name" value="HYBRID SIGNAL TRANSDUCTION HISTIDINE KINASE C"/>
    <property type="match status" value="1"/>
</dbReference>
<evidence type="ECO:0000256" key="1">
    <source>
        <dbReference type="ARBA" id="ARBA00000085"/>
    </source>
</evidence>
<dbReference type="SUPFAM" id="SSF47384">
    <property type="entry name" value="Homodimeric domain of signal transducing histidine kinase"/>
    <property type="match status" value="1"/>
</dbReference>
<dbReference type="AlphaFoldDB" id="A0A5C1ATQ8"/>
<feature type="modified residue" description="4-aspartylphosphate" evidence="6">
    <location>
        <position position="445"/>
    </location>
</feature>
<dbReference type="Pfam" id="PF00072">
    <property type="entry name" value="Response_reg"/>
    <property type="match status" value="1"/>
</dbReference>
<evidence type="ECO:0000259" key="8">
    <source>
        <dbReference type="PROSITE" id="PS50110"/>
    </source>
</evidence>
<proteinExistence type="predicted"/>
<evidence type="ECO:0000259" key="7">
    <source>
        <dbReference type="PROSITE" id="PS50109"/>
    </source>
</evidence>
<keyword evidence="3 6" id="KW-0597">Phosphoprotein</keyword>
<dbReference type="InterPro" id="IPR003661">
    <property type="entry name" value="HisK_dim/P_dom"/>
</dbReference>
<evidence type="ECO:0000256" key="5">
    <source>
        <dbReference type="ARBA" id="ARBA00022777"/>
    </source>
</evidence>
<evidence type="ECO:0000256" key="3">
    <source>
        <dbReference type="ARBA" id="ARBA00022553"/>
    </source>
</evidence>
<dbReference type="SUPFAM" id="SSF52172">
    <property type="entry name" value="CheY-like"/>
    <property type="match status" value="1"/>
</dbReference>
<dbReference type="PRINTS" id="PR00344">
    <property type="entry name" value="BCTRLSENSOR"/>
</dbReference>
<accession>A0A5C1ATQ8</accession>
<name>A0A5C1ATQ8_9BACT</name>
<comment type="catalytic activity">
    <reaction evidence="1">
        <text>ATP + protein L-histidine = ADP + protein N-phospho-L-histidine.</text>
        <dbReference type="EC" id="2.7.13.3"/>
    </reaction>
</comment>
<dbReference type="Pfam" id="PF00512">
    <property type="entry name" value="HisKA"/>
    <property type="match status" value="1"/>
</dbReference>
<dbReference type="Gene3D" id="1.10.287.130">
    <property type="match status" value="1"/>
</dbReference>
<dbReference type="Proteomes" id="UP000324974">
    <property type="component" value="Chromosome"/>
</dbReference>
<dbReference type="InterPro" id="IPR011006">
    <property type="entry name" value="CheY-like_superfamily"/>
</dbReference>
<dbReference type="EMBL" id="CP042425">
    <property type="protein sequence ID" value="QEL20604.1"/>
    <property type="molecule type" value="Genomic_DNA"/>
</dbReference>
<feature type="domain" description="Histidine kinase" evidence="7">
    <location>
        <begin position="156"/>
        <end position="373"/>
    </location>
</feature>
<dbReference type="InterPro" id="IPR000014">
    <property type="entry name" value="PAS"/>
</dbReference>
<dbReference type="NCBIfam" id="TIGR00229">
    <property type="entry name" value="sensory_box"/>
    <property type="match status" value="1"/>
</dbReference>
<organism evidence="9 10">
    <name type="scientific">Limnoglobus roseus</name>
    <dbReference type="NCBI Taxonomy" id="2598579"/>
    <lineage>
        <taxon>Bacteria</taxon>
        <taxon>Pseudomonadati</taxon>
        <taxon>Planctomycetota</taxon>
        <taxon>Planctomycetia</taxon>
        <taxon>Gemmatales</taxon>
        <taxon>Gemmataceae</taxon>
        <taxon>Limnoglobus</taxon>
    </lineage>
</organism>
<dbReference type="InterPro" id="IPR005467">
    <property type="entry name" value="His_kinase_dom"/>
</dbReference>
<evidence type="ECO:0000313" key="9">
    <source>
        <dbReference type="EMBL" id="QEL20604.1"/>
    </source>
</evidence>
<dbReference type="SMART" id="SM00388">
    <property type="entry name" value="HisKA"/>
    <property type="match status" value="1"/>
</dbReference>
<evidence type="ECO:0000313" key="10">
    <source>
        <dbReference type="Proteomes" id="UP000324974"/>
    </source>
</evidence>
<evidence type="ECO:0000256" key="6">
    <source>
        <dbReference type="PROSITE-ProRule" id="PRU00169"/>
    </source>
</evidence>
<sequence>MGFTLGLVKELDAVGDWGLLTTDARLTITGWNRWLERHAGMAAGAVIGRKLYEVFPALLTRKLDRYYQQALGGQIAILSQRFHKYVLPMSVGAGGTGFVQMQQTTRIVPLLNGEEVSGTVTVIEDVTERIAYETELQERVEALREADRRKDEFLATLAHELRNPLAPIRNSLAIMSLTSDPAIANRARDLIDRQVVHMVRLVDDLMEVSRITRGKVDLQKRRLDLRVAVESAIETSRPHIEAANHAFKITLPPEPLYIEGDLTRMAQIVANLLNNAAKYTPANGAIAITAERDGRQATVRVEDNGLGIPPEMLTRVFDLFTQVDRHLERAQGGLGIGLSLVRKLLDLHGGTIEAHSDGVGQGSAFTIRLPLADDPLMPPAESVKAVSPTLPITPRSILVVDDNLDSATSLATVLELLGHNVRTVHDGLAAISAATEFRPHVILMDIGMPGLNGYDACLRIRSEPWGADMVLVALTGWGQDDDRRRALEVGFDMHMVKPVDLLALGEFLENHPHR</sequence>
<dbReference type="Gene3D" id="3.40.50.2300">
    <property type="match status" value="1"/>
</dbReference>
<dbReference type="SUPFAM" id="SSF55874">
    <property type="entry name" value="ATPase domain of HSP90 chaperone/DNA topoisomerase II/histidine kinase"/>
    <property type="match status" value="1"/>
</dbReference>
<dbReference type="PROSITE" id="PS50109">
    <property type="entry name" value="HIS_KIN"/>
    <property type="match status" value="1"/>
</dbReference>